<organism evidence="4 5">
    <name type="scientific">Periophthalmus magnuspinnatus</name>
    <dbReference type="NCBI Taxonomy" id="409849"/>
    <lineage>
        <taxon>Eukaryota</taxon>
        <taxon>Metazoa</taxon>
        <taxon>Chordata</taxon>
        <taxon>Craniata</taxon>
        <taxon>Vertebrata</taxon>
        <taxon>Euteleostomi</taxon>
        <taxon>Actinopterygii</taxon>
        <taxon>Neopterygii</taxon>
        <taxon>Teleostei</taxon>
        <taxon>Neoteleostei</taxon>
        <taxon>Acanthomorphata</taxon>
        <taxon>Gobiaria</taxon>
        <taxon>Gobiiformes</taxon>
        <taxon>Gobioidei</taxon>
        <taxon>Gobiidae</taxon>
        <taxon>Oxudercinae</taxon>
        <taxon>Periophthalmus</taxon>
    </lineage>
</organism>
<dbReference type="InterPro" id="IPR007110">
    <property type="entry name" value="Ig-like_dom"/>
</dbReference>
<dbReference type="InterPro" id="IPR013783">
    <property type="entry name" value="Ig-like_fold"/>
</dbReference>
<name>A0A3B4B386_9GOBI</name>
<sequence length="195" mass="21899">MFYIELYCWPYLVLLQFSVSPFFSTIDTVTLEPDKPSLKVEVSYTARLECCYNTSGSKEFLWIKSSKSANKNIVTHPLPDAVTENKKGESGIHCGVLILRSTTLNDTGFYRCFLNASVVFTHGTYLQVYNMPKPHDESVKNGILAAEGILLLLCVVLPSTTLLFKVILVLITQLEQCKIVCIYVGSNEDMQLEKP</sequence>
<dbReference type="SMART" id="SM00409">
    <property type="entry name" value="IG"/>
    <property type="match status" value="1"/>
</dbReference>
<reference evidence="4" key="2">
    <citation type="submission" date="2025-09" db="UniProtKB">
        <authorList>
            <consortium name="Ensembl"/>
        </authorList>
    </citation>
    <scope>IDENTIFICATION</scope>
</reference>
<keyword evidence="2" id="KW-1133">Transmembrane helix</keyword>
<evidence type="ECO:0000313" key="5">
    <source>
        <dbReference type="Proteomes" id="UP000261520"/>
    </source>
</evidence>
<protein>
    <recommendedName>
        <fullName evidence="3">Ig-like domain-containing protein</fullName>
    </recommendedName>
</protein>
<keyword evidence="5" id="KW-1185">Reference proteome</keyword>
<dbReference type="GO" id="GO:0050853">
    <property type="term" value="P:B cell receptor signaling pathway"/>
    <property type="evidence" value="ECO:0007669"/>
    <property type="project" value="TreeGrafter"/>
</dbReference>
<dbReference type="GO" id="GO:0030183">
    <property type="term" value="P:B cell differentiation"/>
    <property type="evidence" value="ECO:0007669"/>
    <property type="project" value="TreeGrafter"/>
</dbReference>
<dbReference type="SUPFAM" id="SSF48726">
    <property type="entry name" value="Immunoglobulin"/>
    <property type="match status" value="1"/>
</dbReference>
<dbReference type="STRING" id="409849.ENSPMGP00000023089"/>
<dbReference type="InterPro" id="IPR036179">
    <property type="entry name" value="Ig-like_dom_sf"/>
</dbReference>
<feature type="transmembrane region" description="Helical" evidence="2">
    <location>
        <begin position="108"/>
        <end position="128"/>
    </location>
</feature>
<dbReference type="Gene3D" id="2.60.40.10">
    <property type="entry name" value="Immunoglobulins"/>
    <property type="match status" value="1"/>
</dbReference>
<dbReference type="GO" id="GO:0019815">
    <property type="term" value="C:B cell receptor complex"/>
    <property type="evidence" value="ECO:0007669"/>
    <property type="project" value="TreeGrafter"/>
</dbReference>
<dbReference type="AlphaFoldDB" id="A0A3B4B386"/>
<dbReference type="GO" id="GO:0009897">
    <property type="term" value="C:external side of plasma membrane"/>
    <property type="evidence" value="ECO:0007669"/>
    <property type="project" value="TreeGrafter"/>
</dbReference>
<reference evidence="4" key="1">
    <citation type="submission" date="2025-08" db="UniProtKB">
        <authorList>
            <consortium name="Ensembl"/>
        </authorList>
    </citation>
    <scope>IDENTIFICATION</scope>
</reference>
<keyword evidence="2" id="KW-0812">Transmembrane</keyword>
<evidence type="ECO:0000259" key="3">
    <source>
        <dbReference type="PROSITE" id="PS50835"/>
    </source>
</evidence>
<keyword evidence="2" id="KW-0472">Membrane</keyword>
<dbReference type="PROSITE" id="PS50835">
    <property type="entry name" value="IG_LIKE"/>
    <property type="match status" value="1"/>
</dbReference>
<proteinExistence type="predicted"/>
<dbReference type="Pfam" id="PF00047">
    <property type="entry name" value="ig"/>
    <property type="match status" value="1"/>
</dbReference>
<evidence type="ECO:0000256" key="1">
    <source>
        <dbReference type="ARBA" id="ARBA00023319"/>
    </source>
</evidence>
<feature type="transmembrane region" description="Helical" evidence="2">
    <location>
        <begin position="148"/>
        <end position="171"/>
    </location>
</feature>
<keyword evidence="1" id="KW-0393">Immunoglobulin domain</keyword>
<dbReference type="Ensembl" id="ENSPMGT00000024598.1">
    <property type="protein sequence ID" value="ENSPMGP00000023089.1"/>
    <property type="gene ID" value="ENSPMGG00000018688.1"/>
</dbReference>
<evidence type="ECO:0000256" key="2">
    <source>
        <dbReference type="SAM" id="Phobius"/>
    </source>
</evidence>
<dbReference type="InterPro" id="IPR003599">
    <property type="entry name" value="Ig_sub"/>
</dbReference>
<accession>A0A3B4B386</accession>
<feature type="domain" description="Ig-like" evidence="3">
    <location>
        <begin position="21"/>
        <end position="112"/>
    </location>
</feature>
<evidence type="ECO:0000313" key="4">
    <source>
        <dbReference type="Ensembl" id="ENSPMGP00000023089.1"/>
    </source>
</evidence>
<dbReference type="PANTHER" id="PTHR14334">
    <property type="entry name" value="B-CELL ANTIGEN RECEPTOR COMPLEX-ASSOCIATED PROTEIN"/>
    <property type="match status" value="1"/>
</dbReference>
<dbReference type="PANTHER" id="PTHR14334:SF1">
    <property type="entry name" value="B-CELL ANTIGEN RECEPTOR COMPLEX-ASSOCIATED PROTEIN ALPHA CHAIN"/>
    <property type="match status" value="1"/>
</dbReference>
<dbReference type="InterPro" id="IPR013151">
    <property type="entry name" value="Immunoglobulin_dom"/>
</dbReference>
<dbReference type="Proteomes" id="UP000261520">
    <property type="component" value="Unplaced"/>
</dbReference>